<feature type="domain" description="VTT" evidence="2">
    <location>
        <begin position="26"/>
        <end position="136"/>
    </location>
</feature>
<keyword evidence="4" id="KW-1185">Reference proteome</keyword>
<feature type="transmembrane region" description="Helical" evidence="1">
    <location>
        <begin position="37"/>
        <end position="58"/>
    </location>
</feature>
<evidence type="ECO:0000313" key="3">
    <source>
        <dbReference type="EMBL" id="GLQ23565.1"/>
    </source>
</evidence>
<feature type="transmembrane region" description="Helical" evidence="1">
    <location>
        <begin position="115"/>
        <end position="138"/>
    </location>
</feature>
<dbReference type="Pfam" id="PF09335">
    <property type="entry name" value="VTT_dom"/>
    <property type="match status" value="1"/>
</dbReference>
<organism evidence="3 4">
    <name type="scientific">Algimonas ampicilliniresistens</name>
    <dbReference type="NCBI Taxonomy" id="1298735"/>
    <lineage>
        <taxon>Bacteria</taxon>
        <taxon>Pseudomonadati</taxon>
        <taxon>Pseudomonadota</taxon>
        <taxon>Alphaproteobacteria</taxon>
        <taxon>Maricaulales</taxon>
        <taxon>Robiginitomaculaceae</taxon>
        <taxon>Algimonas</taxon>
    </lineage>
</organism>
<dbReference type="InterPro" id="IPR032816">
    <property type="entry name" value="VTT_dom"/>
</dbReference>
<reference evidence="3" key="1">
    <citation type="journal article" date="2014" name="Int. J. Syst. Evol. Microbiol.">
        <title>Complete genome of a new Firmicutes species belonging to the dominant human colonic microbiota ('Ruminococcus bicirculans') reveals two chromosomes and a selective capacity to utilize plant glucans.</title>
        <authorList>
            <consortium name="NISC Comparative Sequencing Program"/>
            <person name="Wegmann U."/>
            <person name="Louis P."/>
            <person name="Goesmann A."/>
            <person name="Henrissat B."/>
            <person name="Duncan S.H."/>
            <person name="Flint H.J."/>
        </authorList>
    </citation>
    <scope>NUCLEOTIDE SEQUENCE</scope>
    <source>
        <strain evidence="3">NBRC 108219</strain>
    </source>
</reference>
<accession>A0ABQ5V836</accession>
<sequence length="178" mass="20034">MMDPSWLLYLGIFLGPFVQEDAAVIAAATLSAADADHFPVIFFVILSGLFLSDIWKYWIGRAAHTSTRARAYAEREHVMEFRGKVKRNLIITLLTARFLPLARVPVYVACGYFKVSYPRFCAVIFATALLYCTVIFALCHGLGELFGDRIEYIMTSLAVIVIALAAITFGIRRNWQKN</sequence>
<feature type="transmembrane region" description="Helical" evidence="1">
    <location>
        <begin position="150"/>
        <end position="171"/>
    </location>
</feature>
<keyword evidence="1" id="KW-0812">Transmembrane</keyword>
<keyword evidence="1" id="KW-1133">Transmembrane helix</keyword>
<gene>
    <name evidence="3" type="ORF">GCM10007853_14390</name>
</gene>
<keyword evidence="1" id="KW-0472">Membrane</keyword>
<reference evidence="3" key="2">
    <citation type="submission" date="2023-01" db="EMBL/GenBank/DDBJ databases">
        <title>Draft genome sequence of Algimonas ampicilliniresistens strain NBRC 108219.</title>
        <authorList>
            <person name="Sun Q."/>
            <person name="Mori K."/>
        </authorList>
    </citation>
    <scope>NUCLEOTIDE SEQUENCE</scope>
    <source>
        <strain evidence="3">NBRC 108219</strain>
    </source>
</reference>
<protein>
    <recommendedName>
        <fullName evidence="2">VTT domain-containing protein</fullName>
    </recommendedName>
</protein>
<dbReference type="RefSeq" id="WP_284389106.1">
    <property type="nucleotide sequence ID" value="NZ_BSNK01000001.1"/>
</dbReference>
<evidence type="ECO:0000259" key="2">
    <source>
        <dbReference type="Pfam" id="PF09335"/>
    </source>
</evidence>
<dbReference type="EMBL" id="BSNK01000001">
    <property type="protein sequence ID" value="GLQ23565.1"/>
    <property type="molecule type" value="Genomic_DNA"/>
</dbReference>
<name>A0ABQ5V836_9PROT</name>
<dbReference type="Proteomes" id="UP001161391">
    <property type="component" value="Unassembled WGS sequence"/>
</dbReference>
<dbReference type="PANTHER" id="PTHR42709">
    <property type="entry name" value="ALKALINE PHOSPHATASE LIKE PROTEIN"/>
    <property type="match status" value="1"/>
</dbReference>
<comment type="caution">
    <text evidence="3">The sequence shown here is derived from an EMBL/GenBank/DDBJ whole genome shotgun (WGS) entry which is preliminary data.</text>
</comment>
<proteinExistence type="predicted"/>
<dbReference type="InterPro" id="IPR051311">
    <property type="entry name" value="DedA_domain"/>
</dbReference>
<evidence type="ECO:0000313" key="4">
    <source>
        <dbReference type="Proteomes" id="UP001161391"/>
    </source>
</evidence>
<evidence type="ECO:0000256" key="1">
    <source>
        <dbReference type="SAM" id="Phobius"/>
    </source>
</evidence>